<dbReference type="AlphaFoldDB" id="A0A6P6XLJ5"/>
<feature type="domain" description="RING-type" evidence="11">
    <location>
        <begin position="611"/>
        <end position="855"/>
    </location>
</feature>
<dbReference type="InterPro" id="IPR031127">
    <property type="entry name" value="E3_UB_ligase_RBR"/>
</dbReference>
<dbReference type="PROSITE" id="PS51873">
    <property type="entry name" value="TRIAD"/>
    <property type="match status" value="1"/>
</dbReference>
<dbReference type="OrthoDB" id="69641at2759"/>
<dbReference type="Gene3D" id="1.20.120.1750">
    <property type="match status" value="1"/>
</dbReference>
<evidence type="ECO:0000313" key="13">
    <source>
        <dbReference type="RefSeq" id="XP_027194292.1"/>
    </source>
</evidence>
<evidence type="ECO:0000256" key="6">
    <source>
        <dbReference type="ARBA" id="ARBA00022771"/>
    </source>
</evidence>
<sequence length="998" mass="115510">MNEINVPTKLSVKTDQQLDSTNDGHQIINDNDGSCSYYSLTSSTSTSTSCDNFPLNIASDSNNIEFYNHNHHISYESLNNNDKSSFINHCLITTINMDQYENKNDDEECIIHVFHKIESLLMSKYPDHWEMLNYLFRDEQCNNIVKAEKFITNDCLCEYICLLQQLFRLKNNSEQTNDDQRDQQEIYNRIRLFCRKLMAKYPNIVSMFIPQLASLLKMNNIDNDNSTNNGVGPNLYFSNVIKTNLFYSDSNQIEVPISDKDLYQLINWLYPGYNLPKLFQFIENARHILKDDLSHLFNNQNNNNNQKNNHYLNNGRSSSRTDPFSLQYTMPIIDHLLLFILHENPPCKQSKSTTTTTTTNYNTNDNINVQANKRMIVFCLRATIFEQTLQCFNHWIQQFNANIINTNNIDDKQQQQQSSTSINGKDCHLSSVDRKDNIDGNDYNGSRLWSSYLVNQLYRLAIDLALLCSSFNHLDLVNQFLSLHVADLDLTENLECAMKAINFELNDENGTMFNEHHYLPAAVGQTLTDNHQQSSQIVVIDQSDSLDDDDDNDSLDSFNMQLQPENSNNDNDNDTNNDLNQMTLMLIKRQLLEKIQMNGQRLEAPINNRWSFDECCICCENRWLLKRICCCSSGACLSCLNRYYTERIRMGQLSIECIGPGCKSLIYRAEVLARLNGDNKALYGRLLLSQSNESDRIRPCPRCNRLYTLSSKHHTKMKYVDRNLLFKRLLMCGLAARLSAKQSKSFKVKCEACHYDWCFKCHSPWHEGISCSDYIRGDRLLKTWAKHSDLITGDVNAQKCPKCKIYIQRINGCDHMHCIRCKSDFCYRCGDSIRHVRFFGDHYSRFSVFGCKYRYKPKNPLQRKFVRGAVLGSKLMVLPVLTTVCLCTGILVLAFGVAAMPFIGGIYCYNYVRNQRHRTMVHLYNYSINRQDRHIQHPQNPRTIAIINDGNNQSISSSDINNDHQDNNIVVINVKDWQSMYVESLPENITKNNDNVDS</sequence>
<feature type="compositionally biased region" description="Acidic residues" evidence="9">
    <location>
        <begin position="544"/>
        <end position="554"/>
    </location>
</feature>
<evidence type="ECO:0000256" key="2">
    <source>
        <dbReference type="ARBA" id="ARBA00012251"/>
    </source>
</evidence>
<feature type="region of interest" description="Disordered" evidence="9">
    <location>
        <begin position="542"/>
        <end position="578"/>
    </location>
</feature>
<dbReference type="InterPro" id="IPR047551">
    <property type="entry name" value="BRcat_RBR_RNF217"/>
</dbReference>
<dbReference type="CDD" id="cd20350">
    <property type="entry name" value="Rcat_RBR_RNF217"/>
    <property type="match status" value="1"/>
</dbReference>
<keyword evidence="6" id="KW-0863">Zinc-finger</keyword>
<keyword evidence="12" id="KW-1185">Reference proteome</keyword>
<evidence type="ECO:0000259" key="11">
    <source>
        <dbReference type="PROSITE" id="PS51873"/>
    </source>
</evidence>
<dbReference type="GO" id="GO:0016567">
    <property type="term" value="P:protein ubiquitination"/>
    <property type="evidence" value="ECO:0007669"/>
    <property type="project" value="InterPro"/>
</dbReference>
<dbReference type="SMART" id="SM00647">
    <property type="entry name" value="IBR"/>
    <property type="match status" value="2"/>
</dbReference>
<evidence type="ECO:0000256" key="4">
    <source>
        <dbReference type="ARBA" id="ARBA00022723"/>
    </source>
</evidence>
<accession>A0A6P6XLJ5</accession>
<feature type="compositionally biased region" description="Low complexity" evidence="9">
    <location>
        <begin position="566"/>
        <end position="578"/>
    </location>
</feature>
<dbReference type="OMA" id="LSIECIG"/>
<gene>
    <name evidence="13" type="primary">LOC113789004</name>
</gene>
<dbReference type="SUPFAM" id="SSF57850">
    <property type="entry name" value="RING/U-box"/>
    <property type="match status" value="2"/>
</dbReference>
<reference evidence="13" key="1">
    <citation type="submission" date="2025-08" db="UniProtKB">
        <authorList>
            <consortium name="RefSeq"/>
        </authorList>
    </citation>
    <scope>IDENTIFICATION</scope>
    <source>
        <strain evidence="13">Airmid</strain>
    </source>
</reference>
<evidence type="ECO:0000256" key="10">
    <source>
        <dbReference type="SAM" id="Phobius"/>
    </source>
</evidence>
<dbReference type="GO" id="GO:0061630">
    <property type="term" value="F:ubiquitin protein ligase activity"/>
    <property type="evidence" value="ECO:0007669"/>
    <property type="project" value="UniProtKB-EC"/>
</dbReference>
<dbReference type="InterPro" id="IPR044066">
    <property type="entry name" value="TRIAD_supradom"/>
</dbReference>
<dbReference type="Pfam" id="PF22191">
    <property type="entry name" value="IBR_1"/>
    <property type="match status" value="1"/>
</dbReference>
<dbReference type="EC" id="2.3.2.31" evidence="2"/>
<dbReference type="InParanoid" id="A0A6P6XLJ5"/>
<dbReference type="PANTHER" id="PTHR11685">
    <property type="entry name" value="RBR FAMILY RING FINGER AND IBR DOMAIN-CONTAINING"/>
    <property type="match status" value="1"/>
</dbReference>
<dbReference type="Proteomes" id="UP000515146">
    <property type="component" value="Unplaced"/>
</dbReference>
<dbReference type="RefSeq" id="XP_027194292.1">
    <property type="nucleotide sequence ID" value="XM_027338491.1"/>
</dbReference>
<keyword evidence="5" id="KW-0677">Repeat</keyword>
<keyword evidence="3" id="KW-0808">Transferase</keyword>
<proteinExistence type="predicted"/>
<keyword evidence="10" id="KW-1133">Transmembrane helix</keyword>
<dbReference type="InterPro" id="IPR047552">
    <property type="entry name" value="Rcat_RBR_RNF217"/>
</dbReference>
<comment type="catalytic activity">
    <reaction evidence="1">
        <text>[E2 ubiquitin-conjugating enzyme]-S-ubiquitinyl-L-cysteine + [acceptor protein]-L-lysine = [E2 ubiquitin-conjugating enzyme]-L-cysteine + [acceptor protein]-N(6)-ubiquitinyl-L-lysine.</text>
        <dbReference type="EC" id="2.3.2.31"/>
    </reaction>
</comment>
<dbReference type="CDD" id="cd20342">
    <property type="entry name" value="BRcat_RBR_RNF217"/>
    <property type="match status" value="1"/>
</dbReference>
<evidence type="ECO:0000256" key="7">
    <source>
        <dbReference type="ARBA" id="ARBA00022786"/>
    </source>
</evidence>
<evidence type="ECO:0000256" key="5">
    <source>
        <dbReference type="ARBA" id="ARBA00022737"/>
    </source>
</evidence>
<protein>
    <recommendedName>
        <fullName evidence="2">RBR-type E3 ubiquitin transferase</fullName>
        <ecNumber evidence="2">2.3.2.31</ecNumber>
    </recommendedName>
</protein>
<keyword evidence="4" id="KW-0479">Metal-binding</keyword>
<evidence type="ECO:0000256" key="8">
    <source>
        <dbReference type="ARBA" id="ARBA00022833"/>
    </source>
</evidence>
<name>A0A6P6XLJ5_DERPT</name>
<keyword evidence="10" id="KW-0472">Membrane</keyword>
<organism evidence="12 13">
    <name type="scientific">Dermatophagoides pteronyssinus</name>
    <name type="common">European house dust mite</name>
    <dbReference type="NCBI Taxonomy" id="6956"/>
    <lineage>
        <taxon>Eukaryota</taxon>
        <taxon>Metazoa</taxon>
        <taxon>Ecdysozoa</taxon>
        <taxon>Arthropoda</taxon>
        <taxon>Chelicerata</taxon>
        <taxon>Arachnida</taxon>
        <taxon>Acari</taxon>
        <taxon>Acariformes</taxon>
        <taxon>Sarcoptiformes</taxon>
        <taxon>Astigmata</taxon>
        <taxon>Psoroptidia</taxon>
        <taxon>Analgoidea</taxon>
        <taxon>Pyroglyphidae</taxon>
        <taxon>Dermatophagoidinae</taxon>
        <taxon>Dermatophagoides</taxon>
    </lineage>
</organism>
<keyword evidence="10" id="KW-0812">Transmembrane</keyword>
<evidence type="ECO:0000256" key="3">
    <source>
        <dbReference type="ARBA" id="ARBA00022679"/>
    </source>
</evidence>
<evidence type="ECO:0000256" key="9">
    <source>
        <dbReference type="SAM" id="MobiDB-lite"/>
    </source>
</evidence>
<evidence type="ECO:0000313" key="12">
    <source>
        <dbReference type="Proteomes" id="UP000515146"/>
    </source>
</evidence>
<feature type="transmembrane region" description="Helical" evidence="10">
    <location>
        <begin position="890"/>
        <end position="912"/>
    </location>
</feature>
<keyword evidence="8" id="KW-0862">Zinc</keyword>
<dbReference type="KEGG" id="dpte:113789004"/>
<dbReference type="Pfam" id="PF01485">
    <property type="entry name" value="IBR"/>
    <property type="match status" value="1"/>
</dbReference>
<evidence type="ECO:0000256" key="1">
    <source>
        <dbReference type="ARBA" id="ARBA00001798"/>
    </source>
</evidence>
<keyword evidence="7" id="KW-0833">Ubl conjugation pathway</keyword>
<dbReference type="InterPro" id="IPR002867">
    <property type="entry name" value="IBR_dom"/>
</dbReference>
<dbReference type="GO" id="GO:0008270">
    <property type="term" value="F:zinc ion binding"/>
    <property type="evidence" value="ECO:0007669"/>
    <property type="project" value="UniProtKB-KW"/>
</dbReference>